<keyword evidence="2" id="KW-1185">Reference proteome</keyword>
<evidence type="ECO:0000313" key="2">
    <source>
        <dbReference type="Proteomes" id="UP001152795"/>
    </source>
</evidence>
<dbReference type="Proteomes" id="UP001152795">
    <property type="component" value="Unassembled WGS sequence"/>
</dbReference>
<evidence type="ECO:0000313" key="1">
    <source>
        <dbReference type="EMBL" id="CAB4024364.1"/>
    </source>
</evidence>
<name>A0A7D9J8R5_PARCT</name>
<sequence length="122" mass="14571">MADTTTHGRFEEISEKASEDEKSLPFMDKLQLLDEEIRLLQECCLKLGLNSKEIECCAEPLLKEQRTENRKKWWTRVFYISFLVAFIAFILWYEPTYRYICIFGKLSSMKVNLTRIQSFRNN</sequence>
<dbReference type="EMBL" id="CACRXK020012986">
    <property type="protein sequence ID" value="CAB4024364.1"/>
    <property type="molecule type" value="Genomic_DNA"/>
</dbReference>
<dbReference type="OrthoDB" id="10059103at2759"/>
<reference evidence="1" key="1">
    <citation type="submission" date="2020-04" db="EMBL/GenBank/DDBJ databases">
        <authorList>
            <person name="Alioto T."/>
            <person name="Alioto T."/>
            <person name="Gomez Garrido J."/>
        </authorList>
    </citation>
    <scope>NUCLEOTIDE SEQUENCE</scope>
    <source>
        <strain evidence="1">A484AB</strain>
    </source>
</reference>
<accession>A0A7D9J8R5</accession>
<gene>
    <name evidence="1" type="ORF">PACLA_8A038635</name>
</gene>
<organism evidence="1 2">
    <name type="scientific">Paramuricea clavata</name>
    <name type="common">Red gorgonian</name>
    <name type="synonym">Violescent sea-whip</name>
    <dbReference type="NCBI Taxonomy" id="317549"/>
    <lineage>
        <taxon>Eukaryota</taxon>
        <taxon>Metazoa</taxon>
        <taxon>Cnidaria</taxon>
        <taxon>Anthozoa</taxon>
        <taxon>Octocorallia</taxon>
        <taxon>Malacalcyonacea</taxon>
        <taxon>Plexauridae</taxon>
        <taxon>Paramuricea</taxon>
    </lineage>
</organism>
<dbReference type="AlphaFoldDB" id="A0A7D9J8R5"/>
<comment type="caution">
    <text evidence="1">The sequence shown here is derived from an EMBL/GenBank/DDBJ whole genome shotgun (WGS) entry which is preliminary data.</text>
</comment>
<proteinExistence type="predicted"/>
<protein>
    <submittedName>
        <fullName evidence="1">Uncharacterized protein</fullName>
    </submittedName>
</protein>